<keyword evidence="2" id="KW-1133">Transmembrane helix</keyword>
<evidence type="ECO:0000259" key="3">
    <source>
        <dbReference type="Pfam" id="PF13349"/>
    </source>
</evidence>
<feature type="transmembrane region" description="Helical" evidence="2">
    <location>
        <begin position="21"/>
        <end position="43"/>
    </location>
</feature>
<organism evidence="4 5">
    <name type="scientific">Streptomonospora alba</name>
    <dbReference type="NCBI Taxonomy" id="183763"/>
    <lineage>
        <taxon>Bacteria</taxon>
        <taxon>Bacillati</taxon>
        <taxon>Actinomycetota</taxon>
        <taxon>Actinomycetes</taxon>
        <taxon>Streptosporangiales</taxon>
        <taxon>Nocardiopsidaceae</taxon>
        <taxon>Streptomonospora</taxon>
    </lineage>
</organism>
<dbReference type="AlphaFoldDB" id="A0A0C2G350"/>
<dbReference type="Proteomes" id="UP000031675">
    <property type="component" value="Unassembled WGS sequence"/>
</dbReference>
<sequence>MTFTGRGLYAASSKVPRGRRSGWLVIGAVVALAVLLGGALAAFGSVQVGGDTRSDDFTGAKKVEIHSGSGVDVEVHRVEGDAVTVERTLRGTPLAEPRERLDMDGGTVKAEVSCSGSWFFSGCEIEYSVGVPEGTAVAVEATSGDIELAGTTGGVDAESASGSISGENLSGGIHAATTTGDIDLSGVEGDLDVETNTGSVDAEGSGGTVTAETTTGRMDLDEFTAERFDIETTTGGVELDAGFAEARIETTTGSVDVEAVEEFRRLDVDTTTGSVEVQVPEGAYRVTGDSATGDRDIDVETSADGGGPQIAVSTTTGSVEVRADD</sequence>
<evidence type="ECO:0000313" key="5">
    <source>
        <dbReference type="Proteomes" id="UP000031675"/>
    </source>
</evidence>
<dbReference type="Pfam" id="PF13349">
    <property type="entry name" value="DUF4097"/>
    <property type="match status" value="1"/>
</dbReference>
<evidence type="ECO:0000313" key="4">
    <source>
        <dbReference type="EMBL" id="KIH97723.1"/>
    </source>
</evidence>
<proteinExistence type="predicted"/>
<name>A0A0C2G350_9ACTN</name>
<evidence type="ECO:0000256" key="2">
    <source>
        <dbReference type="SAM" id="Phobius"/>
    </source>
</evidence>
<evidence type="ECO:0000256" key="1">
    <source>
        <dbReference type="SAM" id="MobiDB-lite"/>
    </source>
</evidence>
<dbReference type="OrthoDB" id="4331847at2"/>
<accession>A0A0C2G350</accession>
<dbReference type="STRING" id="183763.LP52_16810"/>
<dbReference type="InterPro" id="IPR025164">
    <property type="entry name" value="Toastrack_DUF4097"/>
</dbReference>
<dbReference type="RefSeq" id="WP_040274858.1">
    <property type="nucleotide sequence ID" value="NZ_JROO01000032.1"/>
</dbReference>
<reference evidence="5" key="1">
    <citation type="journal article" date="2015" name="Chem. Biol.">
        <title>Structure, bioactivity, and resistance mechanism of streptomonomicin, an unusual lasso Peptide from an understudied halophilic actinomycete.</title>
        <authorList>
            <person name="Metelev M."/>
            <person name="Tietz J.I."/>
            <person name="Melby J.O."/>
            <person name="Blair P.M."/>
            <person name="Zhu L."/>
            <person name="Livnat I."/>
            <person name="Severinov K."/>
            <person name="Mitchell D.A."/>
        </authorList>
    </citation>
    <scope>NUCLEOTIDE SEQUENCE [LARGE SCALE GENOMIC DNA]</scope>
    <source>
        <strain evidence="5">YIM 90003</strain>
    </source>
</reference>
<gene>
    <name evidence="4" type="ORF">LP52_16810</name>
</gene>
<dbReference type="EMBL" id="JROO01000032">
    <property type="protein sequence ID" value="KIH97723.1"/>
    <property type="molecule type" value="Genomic_DNA"/>
</dbReference>
<keyword evidence="5" id="KW-1185">Reference proteome</keyword>
<keyword evidence="2" id="KW-0812">Transmembrane</keyword>
<comment type="caution">
    <text evidence="4">The sequence shown here is derived from an EMBL/GenBank/DDBJ whole genome shotgun (WGS) entry which is preliminary data.</text>
</comment>
<feature type="region of interest" description="Disordered" evidence="1">
    <location>
        <begin position="288"/>
        <end position="325"/>
    </location>
</feature>
<protein>
    <recommendedName>
        <fullName evidence="3">DUF4097 domain-containing protein</fullName>
    </recommendedName>
</protein>
<feature type="domain" description="DUF4097" evidence="3">
    <location>
        <begin position="61"/>
        <end position="299"/>
    </location>
</feature>
<keyword evidence="2" id="KW-0472">Membrane</keyword>